<name>A0A8J2JHA4_9HEXA</name>
<proteinExistence type="predicted"/>
<accession>A0A8J2JHA4</accession>
<sequence length="35" mass="3858">MTGGNAAARVVISTKPTILFCDLRLLPGESKTFWY</sequence>
<gene>
    <name evidence="1" type="ORF">AFUS01_LOCUS9034</name>
</gene>
<protein>
    <submittedName>
        <fullName evidence="1">Uncharacterized protein</fullName>
    </submittedName>
</protein>
<reference evidence="1" key="1">
    <citation type="submission" date="2021-06" db="EMBL/GenBank/DDBJ databases">
        <authorList>
            <person name="Hodson N. C."/>
            <person name="Mongue J. A."/>
            <person name="Jaron S. K."/>
        </authorList>
    </citation>
    <scope>NUCLEOTIDE SEQUENCE</scope>
</reference>
<dbReference type="OrthoDB" id="1918at2759"/>
<evidence type="ECO:0000313" key="2">
    <source>
        <dbReference type="Proteomes" id="UP000708208"/>
    </source>
</evidence>
<dbReference type="AlphaFoldDB" id="A0A8J2JHA4"/>
<evidence type="ECO:0000313" key="1">
    <source>
        <dbReference type="EMBL" id="CAG7719726.1"/>
    </source>
</evidence>
<dbReference type="EMBL" id="CAJVCH010064078">
    <property type="protein sequence ID" value="CAG7719726.1"/>
    <property type="molecule type" value="Genomic_DNA"/>
</dbReference>
<dbReference type="Proteomes" id="UP000708208">
    <property type="component" value="Unassembled WGS sequence"/>
</dbReference>
<keyword evidence="2" id="KW-1185">Reference proteome</keyword>
<feature type="non-terminal residue" evidence="1">
    <location>
        <position position="1"/>
    </location>
</feature>
<organism evidence="1 2">
    <name type="scientific">Allacma fusca</name>
    <dbReference type="NCBI Taxonomy" id="39272"/>
    <lineage>
        <taxon>Eukaryota</taxon>
        <taxon>Metazoa</taxon>
        <taxon>Ecdysozoa</taxon>
        <taxon>Arthropoda</taxon>
        <taxon>Hexapoda</taxon>
        <taxon>Collembola</taxon>
        <taxon>Symphypleona</taxon>
        <taxon>Sminthuridae</taxon>
        <taxon>Allacma</taxon>
    </lineage>
</organism>
<feature type="non-terminal residue" evidence="1">
    <location>
        <position position="35"/>
    </location>
</feature>
<comment type="caution">
    <text evidence="1">The sequence shown here is derived from an EMBL/GenBank/DDBJ whole genome shotgun (WGS) entry which is preliminary data.</text>
</comment>